<organism evidence="14 15">
    <name type="scientific">Lentithecium fluviatile CBS 122367</name>
    <dbReference type="NCBI Taxonomy" id="1168545"/>
    <lineage>
        <taxon>Eukaryota</taxon>
        <taxon>Fungi</taxon>
        <taxon>Dikarya</taxon>
        <taxon>Ascomycota</taxon>
        <taxon>Pezizomycotina</taxon>
        <taxon>Dothideomycetes</taxon>
        <taxon>Pleosporomycetidae</taxon>
        <taxon>Pleosporales</taxon>
        <taxon>Massarineae</taxon>
        <taxon>Lentitheciaceae</taxon>
        <taxon>Lentithecium</taxon>
    </lineage>
</organism>
<feature type="domain" description="Pectate lyase" evidence="13">
    <location>
        <begin position="96"/>
        <end position="306"/>
    </location>
</feature>
<evidence type="ECO:0000256" key="3">
    <source>
        <dbReference type="ARBA" id="ARBA00022525"/>
    </source>
</evidence>
<evidence type="ECO:0000256" key="5">
    <source>
        <dbReference type="ARBA" id="ARBA00023157"/>
    </source>
</evidence>
<comment type="function">
    <text evidence="9">Pectinolytic enzymes consist of four classes of enzymes: pectin lyase, polygalacturonase, pectin methylesterase and rhamnogalacturonase. Among pectinolytic enzymes, pectin lyase is the most important in depolymerization of pectin, since it cleaves internal glycosidic bonds of highly methylated pectins.</text>
</comment>
<keyword evidence="7 11" id="KW-0456">Lyase</keyword>
<dbReference type="InterPro" id="IPR045032">
    <property type="entry name" value="PEL"/>
</dbReference>
<name>A0A6G1JED6_9PLEO</name>
<protein>
    <recommendedName>
        <fullName evidence="10">pectin lyase</fullName>
        <ecNumber evidence="10">4.2.2.10</ecNumber>
    </recommendedName>
</protein>
<dbReference type="InterPro" id="IPR002022">
    <property type="entry name" value="Pec_lyase"/>
</dbReference>
<evidence type="ECO:0000256" key="4">
    <source>
        <dbReference type="ARBA" id="ARBA00022729"/>
    </source>
</evidence>
<comment type="similarity">
    <text evidence="2 11">Belongs to the polysaccharide lyase 1 family.</text>
</comment>
<comment type="catalytic activity">
    <reaction evidence="8">
        <text>Eliminative cleavage of (1-&gt;4)-alpha-D-galacturonan methyl ester to give oligosaccharides with 4-deoxy-6-O-methyl-alpha-D-galact-4-enuronosyl groups at their non-reducing ends.</text>
        <dbReference type="EC" id="4.2.2.10"/>
    </reaction>
</comment>
<dbReference type="SMART" id="SM00656">
    <property type="entry name" value="Amb_all"/>
    <property type="match status" value="1"/>
</dbReference>
<comment type="subcellular location">
    <subcellularLocation>
        <location evidence="1 11">Secreted</location>
    </subcellularLocation>
</comment>
<reference evidence="14" key="1">
    <citation type="journal article" date="2020" name="Stud. Mycol.">
        <title>101 Dothideomycetes genomes: a test case for predicting lifestyles and emergence of pathogens.</title>
        <authorList>
            <person name="Haridas S."/>
            <person name="Albert R."/>
            <person name="Binder M."/>
            <person name="Bloem J."/>
            <person name="Labutti K."/>
            <person name="Salamov A."/>
            <person name="Andreopoulos B."/>
            <person name="Baker S."/>
            <person name="Barry K."/>
            <person name="Bills G."/>
            <person name="Bluhm B."/>
            <person name="Cannon C."/>
            <person name="Castanera R."/>
            <person name="Culley D."/>
            <person name="Daum C."/>
            <person name="Ezra D."/>
            <person name="Gonzalez J."/>
            <person name="Henrissat B."/>
            <person name="Kuo A."/>
            <person name="Liang C."/>
            <person name="Lipzen A."/>
            <person name="Lutzoni F."/>
            <person name="Magnuson J."/>
            <person name="Mondo S."/>
            <person name="Nolan M."/>
            <person name="Ohm R."/>
            <person name="Pangilinan J."/>
            <person name="Park H.-J."/>
            <person name="Ramirez L."/>
            <person name="Alfaro M."/>
            <person name="Sun H."/>
            <person name="Tritt A."/>
            <person name="Yoshinaga Y."/>
            <person name="Zwiers L.-H."/>
            <person name="Turgeon B."/>
            <person name="Goodwin S."/>
            <person name="Spatafora J."/>
            <person name="Crous P."/>
            <person name="Grigoriev I."/>
        </authorList>
    </citation>
    <scope>NUCLEOTIDE SEQUENCE</scope>
    <source>
        <strain evidence="14">CBS 122367</strain>
    </source>
</reference>
<dbReference type="SUPFAM" id="SSF51126">
    <property type="entry name" value="Pectin lyase-like"/>
    <property type="match status" value="1"/>
</dbReference>
<dbReference type="PANTHER" id="PTHR31683">
    <property type="entry name" value="PECTATE LYASE 18-RELATED"/>
    <property type="match status" value="1"/>
</dbReference>
<dbReference type="Pfam" id="PF00544">
    <property type="entry name" value="Pectate_lyase_4"/>
    <property type="match status" value="1"/>
</dbReference>
<dbReference type="OrthoDB" id="1637350at2759"/>
<keyword evidence="11" id="KW-0119">Carbohydrate metabolism</keyword>
<evidence type="ECO:0000256" key="2">
    <source>
        <dbReference type="ARBA" id="ARBA00010980"/>
    </source>
</evidence>
<keyword evidence="11" id="KW-0624">Polysaccharide degradation</keyword>
<evidence type="ECO:0000256" key="12">
    <source>
        <dbReference type="SAM" id="SignalP"/>
    </source>
</evidence>
<keyword evidence="4 12" id="KW-0732">Signal</keyword>
<dbReference type="EC" id="4.2.2.10" evidence="10"/>
<keyword evidence="15" id="KW-1185">Reference proteome</keyword>
<gene>
    <name evidence="14" type="ORF">K458DRAFT_484588</name>
</gene>
<evidence type="ECO:0000259" key="13">
    <source>
        <dbReference type="SMART" id="SM00656"/>
    </source>
</evidence>
<dbReference type="GO" id="GO:0005576">
    <property type="term" value="C:extracellular region"/>
    <property type="evidence" value="ECO:0007669"/>
    <property type="project" value="UniProtKB-SubCell"/>
</dbReference>
<dbReference type="FunFam" id="2.160.20.10:FF:000003">
    <property type="entry name" value="Pectin lyase F"/>
    <property type="match status" value="1"/>
</dbReference>
<dbReference type="Gene3D" id="2.160.20.10">
    <property type="entry name" value="Single-stranded right-handed beta-helix, Pectin lyase-like"/>
    <property type="match status" value="1"/>
</dbReference>
<sequence length="382" mass="40012">MHFSQSLLACLFASNTVAAGVTGTAFGFAAGTTGGGDVEPVYPTDIDELTSYLTDDEPRVIILSKEYNYISSEGETTEDGCRPDSNTCPDDGGQDAINGANWCTNSDYPTVSVTYDKAAITPINLGSNKSIVGEGDKGVLRGKGLRIANGAQNIIIQNIHITELNPQYIWGGDAITLVGADLVWIDHVRISLVGRQHIVAGYDASPRVTISNTEIDGNTSWSASCDNHHYWALLLIGEGDKITFQNNYVHHTSGRSPKVGGTGDGTLLHAVNNLFEENTGHAFAIAEDENGRVLAEGNVFINVVTPIEEGDAFMFSAPDASANAACQDPLGYVCEVNLLTASGTLSGSATDFLSGFSGEGLTAVAASQVAASVKSNAGVGKL</sequence>
<keyword evidence="3 11" id="KW-0964">Secreted</keyword>
<feature type="chain" id="PRO_5026026042" description="pectin lyase" evidence="12">
    <location>
        <begin position="19"/>
        <end position="382"/>
    </location>
</feature>
<keyword evidence="6" id="KW-0325">Glycoprotein</keyword>
<evidence type="ECO:0000256" key="8">
    <source>
        <dbReference type="ARBA" id="ARBA00036818"/>
    </source>
</evidence>
<evidence type="ECO:0000256" key="9">
    <source>
        <dbReference type="ARBA" id="ARBA00037631"/>
    </source>
</evidence>
<evidence type="ECO:0000313" key="14">
    <source>
        <dbReference type="EMBL" id="KAF2688590.1"/>
    </source>
</evidence>
<evidence type="ECO:0000313" key="15">
    <source>
        <dbReference type="Proteomes" id="UP000799291"/>
    </source>
</evidence>
<evidence type="ECO:0000256" key="6">
    <source>
        <dbReference type="ARBA" id="ARBA00023180"/>
    </source>
</evidence>
<dbReference type="Proteomes" id="UP000799291">
    <property type="component" value="Unassembled WGS sequence"/>
</dbReference>
<feature type="signal peptide" evidence="12">
    <location>
        <begin position="1"/>
        <end position="18"/>
    </location>
</feature>
<dbReference type="EMBL" id="MU005573">
    <property type="protein sequence ID" value="KAF2688590.1"/>
    <property type="molecule type" value="Genomic_DNA"/>
</dbReference>
<evidence type="ECO:0000256" key="11">
    <source>
        <dbReference type="RuleBase" id="RU361173"/>
    </source>
</evidence>
<dbReference type="PANTHER" id="PTHR31683:SF67">
    <property type="entry name" value="PECTIN LYASE F-RELATED"/>
    <property type="match status" value="1"/>
</dbReference>
<evidence type="ECO:0000256" key="10">
    <source>
        <dbReference type="ARBA" id="ARBA00039082"/>
    </source>
</evidence>
<accession>A0A6G1JED6</accession>
<dbReference type="InterPro" id="IPR011050">
    <property type="entry name" value="Pectin_lyase_fold/virulence"/>
</dbReference>
<dbReference type="InterPro" id="IPR012334">
    <property type="entry name" value="Pectin_lyas_fold"/>
</dbReference>
<evidence type="ECO:0000256" key="1">
    <source>
        <dbReference type="ARBA" id="ARBA00004613"/>
    </source>
</evidence>
<keyword evidence="5" id="KW-1015">Disulfide bond</keyword>
<dbReference type="GO" id="GO:0000272">
    <property type="term" value="P:polysaccharide catabolic process"/>
    <property type="evidence" value="ECO:0007669"/>
    <property type="project" value="UniProtKB-KW"/>
</dbReference>
<dbReference type="GO" id="GO:0047490">
    <property type="term" value="F:pectin lyase activity"/>
    <property type="evidence" value="ECO:0007669"/>
    <property type="project" value="UniProtKB-EC"/>
</dbReference>
<dbReference type="GO" id="GO:0030570">
    <property type="term" value="F:pectate lyase activity"/>
    <property type="evidence" value="ECO:0007669"/>
    <property type="project" value="InterPro"/>
</dbReference>
<evidence type="ECO:0000256" key="7">
    <source>
        <dbReference type="ARBA" id="ARBA00023239"/>
    </source>
</evidence>
<proteinExistence type="inferred from homology"/>
<dbReference type="AlphaFoldDB" id="A0A6G1JED6"/>